<feature type="domain" description="HTH tetR-type" evidence="6">
    <location>
        <begin position="38"/>
        <end position="98"/>
    </location>
</feature>
<dbReference type="Gene3D" id="1.10.357.10">
    <property type="entry name" value="Tetracycline Repressor, domain 2"/>
    <property type="match status" value="1"/>
</dbReference>
<evidence type="ECO:0000256" key="4">
    <source>
        <dbReference type="PROSITE-ProRule" id="PRU00335"/>
    </source>
</evidence>
<dbReference type="PANTHER" id="PTHR30055">
    <property type="entry name" value="HTH-TYPE TRANSCRIPTIONAL REGULATOR RUTR"/>
    <property type="match status" value="1"/>
</dbReference>
<accession>A0A5P9NHV8</accession>
<dbReference type="PROSITE" id="PS50977">
    <property type="entry name" value="HTH_TETR_2"/>
    <property type="match status" value="1"/>
</dbReference>
<sequence>MPSWHSHHGLKTRILQPTTRSLRASNNMPRGAKQKQERSSREDWLREALELLGEMGISSITIDALCNRLGLTKGSFYWHFSGRQELLSAMVERYASTHPLEIRERLEQSGLDDWGQLQQLSQEAYEKYARIDHAMRIWAEDSEETLEAVKQSDAKTLRFHEQKLKAMGVPLKKARPIARLILCASLGYSFARPSLGGKKEYDEMGPLIKSLIDLEIQAKN</sequence>
<gene>
    <name evidence="7" type="ORF">EY643_06965</name>
</gene>
<evidence type="ECO:0000256" key="5">
    <source>
        <dbReference type="SAM" id="MobiDB-lite"/>
    </source>
</evidence>
<keyword evidence="8" id="KW-1185">Reference proteome</keyword>
<evidence type="ECO:0000313" key="8">
    <source>
        <dbReference type="Proteomes" id="UP000326287"/>
    </source>
</evidence>
<feature type="compositionally biased region" description="Polar residues" evidence="5">
    <location>
        <begin position="15"/>
        <end position="28"/>
    </location>
</feature>
<dbReference type="GO" id="GO:0003700">
    <property type="term" value="F:DNA-binding transcription factor activity"/>
    <property type="evidence" value="ECO:0007669"/>
    <property type="project" value="TreeGrafter"/>
</dbReference>
<dbReference type="InterPro" id="IPR009057">
    <property type="entry name" value="Homeodomain-like_sf"/>
</dbReference>
<organism evidence="7 8">
    <name type="scientific">Halioglobus maricola</name>
    <dbReference type="NCBI Taxonomy" id="2601894"/>
    <lineage>
        <taxon>Bacteria</taxon>
        <taxon>Pseudomonadati</taxon>
        <taxon>Pseudomonadota</taxon>
        <taxon>Gammaproteobacteria</taxon>
        <taxon>Cellvibrionales</taxon>
        <taxon>Halieaceae</taxon>
        <taxon>Halioglobus</taxon>
    </lineage>
</organism>
<dbReference type="Proteomes" id="UP000326287">
    <property type="component" value="Chromosome"/>
</dbReference>
<dbReference type="InterPro" id="IPR001647">
    <property type="entry name" value="HTH_TetR"/>
</dbReference>
<feature type="DNA-binding region" description="H-T-H motif" evidence="4">
    <location>
        <begin position="61"/>
        <end position="80"/>
    </location>
</feature>
<protein>
    <submittedName>
        <fullName evidence="7">TetR/AcrR family transcriptional regulator</fullName>
    </submittedName>
</protein>
<keyword evidence="2 4" id="KW-0238">DNA-binding</keyword>
<evidence type="ECO:0000256" key="3">
    <source>
        <dbReference type="ARBA" id="ARBA00023163"/>
    </source>
</evidence>
<dbReference type="InterPro" id="IPR050109">
    <property type="entry name" value="HTH-type_TetR-like_transc_reg"/>
</dbReference>
<dbReference type="Pfam" id="PF00440">
    <property type="entry name" value="TetR_N"/>
    <property type="match status" value="1"/>
</dbReference>
<name>A0A5P9NHV8_9GAMM</name>
<evidence type="ECO:0000259" key="6">
    <source>
        <dbReference type="PROSITE" id="PS50977"/>
    </source>
</evidence>
<dbReference type="PANTHER" id="PTHR30055:SF234">
    <property type="entry name" value="HTH-TYPE TRANSCRIPTIONAL REGULATOR BETI"/>
    <property type="match status" value="1"/>
</dbReference>
<evidence type="ECO:0000256" key="2">
    <source>
        <dbReference type="ARBA" id="ARBA00023125"/>
    </source>
</evidence>
<keyword evidence="1" id="KW-0805">Transcription regulation</keyword>
<reference evidence="7 8" key="1">
    <citation type="submission" date="2019-02" db="EMBL/GenBank/DDBJ databases">
        <authorList>
            <person name="Li S.-H."/>
        </authorList>
    </citation>
    <scope>NUCLEOTIDE SEQUENCE [LARGE SCALE GENOMIC DNA]</scope>
    <source>
        <strain evidence="7 8">IMCC14385</strain>
    </source>
</reference>
<keyword evidence="3" id="KW-0804">Transcription</keyword>
<feature type="region of interest" description="Disordered" evidence="5">
    <location>
        <begin position="1"/>
        <end position="41"/>
    </location>
</feature>
<dbReference type="PRINTS" id="PR00455">
    <property type="entry name" value="HTHTETR"/>
</dbReference>
<dbReference type="GO" id="GO:0000976">
    <property type="term" value="F:transcription cis-regulatory region binding"/>
    <property type="evidence" value="ECO:0007669"/>
    <property type="project" value="TreeGrafter"/>
</dbReference>
<dbReference type="SUPFAM" id="SSF46689">
    <property type="entry name" value="Homeodomain-like"/>
    <property type="match status" value="1"/>
</dbReference>
<dbReference type="EMBL" id="CP036422">
    <property type="protein sequence ID" value="QFU75413.1"/>
    <property type="molecule type" value="Genomic_DNA"/>
</dbReference>
<feature type="compositionally biased region" description="Basic residues" evidence="5">
    <location>
        <begin position="1"/>
        <end position="11"/>
    </location>
</feature>
<proteinExistence type="predicted"/>
<evidence type="ECO:0000256" key="1">
    <source>
        <dbReference type="ARBA" id="ARBA00023015"/>
    </source>
</evidence>
<dbReference type="AlphaFoldDB" id="A0A5P9NHV8"/>
<dbReference type="KEGG" id="halc:EY643_06965"/>
<dbReference type="OrthoDB" id="5982141at2"/>
<evidence type="ECO:0000313" key="7">
    <source>
        <dbReference type="EMBL" id="QFU75413.1"/>
    </source>
</evidence>